<dbReference type="PROSITE" id="PS00198">
    <property type="entry name" value="4FE4S_FER_1"/>
    <property type="match status" value="1"/>
</dbReference>
<dbReference type="GO" id="GO:0046872">
    <property type="term" value="F:metal ion binding"/>
    <property type="evidence" value="ECO:0007669"/>
    <property type="project" value="UniProtKB-KW"/>
</dbReference>
<keyword evidence="3" id="KW-0411">Iron-sulfur</keyword>
<feature type="domain" description="4Fe-4S ferredoxin-type" evidence="4">
    <location>
        <begin position="46"/>
        <end position="76"/>
    </location>
</feature>
<evidence type="ECO:0000256" key="2">
    <source>
        <dbReference type="ARBA" id="ARBA00023004"/>
    </source>
</evidence>
<evidence type="ECO:0000256" key="1">
    <source>
        <dbReference type="ARBA" id="ARBA00022723"/>
    </source>
</evidence>
<dbReference type="PROSITE" id="PS51379">
    <property type="entry name" value="4FE4S_FER_2"/>
    <property type="match status" value="1"/>
</dbReference>
<dbReference type="GO" id="GO:0051536">
    <property type="term" value="F:iron-sulfur cluster binding"/>
    <property type="evidence" value="ECO:0007669"/>
    <property type="project" value="UniProtKB-KW"/>
</dbReference>
<evidence type="ECO:0000256" key="3">
    <source>
        <dbReference type="ARBA" id="ARBA00023014"/>
    </source>
</evidence>
<evidence type="ECO:0000259" key="4">
    <source>
        <dbReference type="PROSITE" id="PS51379"/>
    </source>
</evidence>
<evidence type="ECO:0000313" key="6">
    <source>
        <dbReference type="Proteomes" id="UP000199584"/>
    </source>
</evidence>
<dbReference type="EMBL" id="FOYM01000004">
    <property type="protein sequence ID" value="SFQ99249.1"/>
    <property type="molecule type" value="Genomic_DNA"/>
</dbReference>
<gene>
    <name evidence="5" type="ORF">SAMN05660706_10457</name>
</gene>
<dbReference type="Pfam" id="PF12838">
    <property type="entry name" value="Fer4_7"/>
    <property type="match status" value="1"/>
</dbReference>
<dbReference type="Gene3D" id="3.30.70.20">
    <property type="match status" value="1"/>
</dbReference>
<organism evidence="5 6">
    <name type="scientific">Desulfoscipio geothermicus DSM 3669</name>
    <dbReference type="NCBI Taxonomy" id="1121426"/>
    <lineage>
        <taxon>Bacteria</taxon>
        <taxon>Bacillati</taxon>
        <taxon>Bacillota</taxon>
        <taxon>Clostridia</taxon>
        <taxon>Eubacteriales</taxon>
        <taxon>Desulfallaceae</taxon>
        <taxon>Desulfoscipio</taxon>
    </lineage>
</organism>
<dbReference type="STRING" id="39060.SAMN05660706_10457"/>
<keyword evidence="1" id="KW-0479">Metal-binding</keyword>
<dbReference type="RefSeq" id="WP_092482065.1">
    <property type="nucleotide sequence ID" value="NZ_FOYM01000004.1"/>
</dbReference>
<dbReference type="InterPro" id="IPR017896">
    <property type="entry name" value="4Fe4S_Fe-S-bd"/>
</dbReference>
<dbReference type="SUPFAM" id="SSF54862">
    <property type="entry name" value="4Fe-4S ferredoxins"/>
    <property type="match status" value="1"/>
</dbReference>
<accession>A0A1I6D198</accession>
<keyword evidence="2" id="KW-0408">Iron</keyword>
<evidence type="ECO:0000313" key="5">
    <source>
        <dbReference type="EMBL" id="SFQ99249.1"/>
    </source>
</evidence>
<dbReference type="OrthoDB" id="1809610at2"/>
<dbReference type="Proteomes" id="UP000199584">
    <property type="component" value="Unassembled WGS sequence"/>
</dbReference>
<keyword evidence="6" id="KW-1185">Reference proteome</keyword>
<dbReference type="InterPro" id="IPR017900">
    <property type="entry name" value="4Fe4S_Fe_S_CS"/>
</dbReference>
<reference evidence="6" key="1">
    <citation type="submission" date="2016-10" db="EMBL/GenBank/DDBJ databases">
        <authorList>
            <person name="Varghese N."/>
            <person name="Submissions S."/>
        </authorList>
    </citation>
    <scope>NUCLEOTIDE SEQUENCE [LARGE SCALE GENOMIC DNA]</scope>
    <source>
        <strain evidence="6">DSM 3669</strain>
    </source>
</reference>
<proteinExistence type="predicted"/>
<sequence>MATEIIVRPWQCIGCSTCALTCSLAHHGVFDTGRANIRICRDEFAGTFELRFSSTCNGCKQCARVCPSGALQLVDVPGKKEREVSSR</sequence>
<protein>
    <submittedName>
        <fullName evidence="5">4Fe-4S binding domain-containing protein</fullName>
    </submittedName>
</protein>
<name>A0A1I6D198_9FIRM</name>
<dbReference type="AlphaFoldDB" id="A0A1I6D198"/>